<dbReference type="EMBL" id="QWKX01000021">
    <property type="protein sequence ID" value="RIH77845.1"/>
    <property type="molecule type" value="Genomic_DNA"/>
</dbReference>
<protein>
    <submittedName>
        <fullName evidence="1">Uncharacterized protein</fullName>
    </submittedName>
</protein>
<dbReference type="SUPFAM" id="SSF52540">
    <property type="entry name" value="P-loop containing nucleoside triphosphate hydrolases"/>
    <property type="match status" value="1"/>
</dbReference>
<comment type="caution">
    <text evidence="1">The sequence shown here is derived from an EMBL/GenBank/DDBJ whole genome shotgun (WGS) entry which is preliminary data.</text>
</comment>
<sequence>MSKSGGPIQLKLWGPARLEYQGRELKLQRKGLAILYYLALEGATRREVLADLLWGHSAASQNLRVELHRLGQALAPLGYTLFKAGEDPLQLPPFITLDRTPAPGAPMEGLEEISVEFRAWLEGQRSQLMANSSGMVGRERLVQEVASQIVLPSVLILTGRPGSGRTAFAQALAKALGMPFLEGPRGGGKALHYLRPPYADVSIERILTDRDGLWVVERSSYGEDPRLILELRSHYPAERTRYITLPPLSWAEARASVLANLPFAQAARLFLASGGSPGHLRELLAVPHNGSEMPLPQRVRAQVQLESRMLSLEARLALERLSVHPGPYSQGLLDALEATPYLDELERRGWLIYAGQWQFSDDASRRVLYLGLQPGRRQQYHRQAALQCAMEEQRMAEAYHRLMAGDTADWGTFVNTLPGWTRYGLKAWLGMHETLPMAPSLSEVAKGSELVLLEEARFGQGFEVDGRHVRWMRTPSQSTASGIIWAAHDEASLLHLKGNAYVENPLGVGISGRAAPLVLEIQEPREARAIFLPGIQAGALADNALLLPLQEELDVWFRVPAGASIRLTSSAESGLIDLEVTSYRVAPPLLAQSAPKVEVFEFFRSAVEAARKN</sequence>
<dbReference type="RefSeq" id="WP_043982665.1">
    <property type="nucleotide sequence ID" value="NZ_JBHSXZ010000047.1"/>
</dbReference>
<evidence type="ECO:0000313" key="1">
    <source>
        <dbReference type="EMBL" id="RIH77845.1"/>
    </source>
</evidence>
<proteinExistence type="predicted"/>
<dbReference type="InterPro" id="IPR027417">
    <property type="entry name" value="P-loop_NTPase"/>
</dbReference>
<dbReference type="AlphaFoldDB" id="A0A399DZY8"/>
<reference evidence="1 2" key="1">
    <citation type="submission" date="2018-08" db="EMBL/GenBank/DDBJ databases">
        <title>Meiothermus cateniformans JCM 15151 genome sequencing project.</title>
        <authorList>
            <person name="Da Costa M.S."/>
            <person name="Albuquerque L."/>
            <person name="Raposo P."/>
            <person name="Froufe H.J.C."/>
            <person name="Barroso C.S."/>
            <person name="Egas C."/>
        </authorList>
    </citation>
    <scope>NUCLEOTIDE SEQUENCE [LARGE SCALE GENOMIC DNA]</scope>
    <source>
        <strain evidence="1 2">JCM 15151</strain>
    </source>
</reference>
<gene>
    <name evidence="1" type="ORF">Mcate_01102</name>
</gene>
<accession>A0A399DZY8</accession>
<dbReference type="Proteomes" id="UP000266089">
    <property type="component" value="Unassembled WGS sequence"/>
</dbReference>
<dbReference type="Gene3D" id="3.40.50.300">
    <property type="entry name" value="P-loop containing nucleotide triphosphate hydrolases"/>
    <property type="match status" value="1"/>
</dbReference>
<evidence type="ECO:0000313" key="2">
    <source>
        <dbReference type="Proteomes" id="UP000266089"/>
    </source>
</evidence>
<organism evidence="1 2">
    <name type="scientific">Meiothermus taiwanensis</name>
    <dbReference type="NCBI Taxonomy" id="172827"/>
    <lineage>
        <taxon>Bacteria</taxon>
        <taxon>Thermotogati</taxon>
        <taxon>Deinococcota</taxon>
        <taxon>Deinococci</taxon>
        <taxon>Thermales</taxon>
        <taxon>Thermaceae</taxon>
        <taxon>Meiothermus</taxon>
    </lineage>
</organism>
<name>A0A399DZY8_9DEIN</name>